<reference evidence="1" key="1">
    <citation type="submission" date="2021-04" db="EMBL/GenBank/DDBJ databases">
        <authorList>
            <person name="Pira H."/>
            <person name="Risdian C."/>
            <person name="Wink J."/>
        </authorList>
    </citation>
    <scope>NUCLEOTIDE SEQUENCE</scope>
    <source>
        <strain evidence="1">WHY3</strain>
    </source>
</reference>
<name>A0A9X1F6N6_9FLAO</name>
<dbReference type="RefSeq" id="WP_218544937.1">
    <property type="nucleotide sequence ID" value="NZ_JAGSPD010000003.1"/>
</dbReference>
<sequence length="139" mass="16000">MIYITDDDLRTDSFQRFIDDSTADFADAKDNAELKAIGKVKTLIKGRYDVDLIFDEQNPLRDEYMADIITKLTLCKIFKRNAGRKLPTDLKEDWEWAMKQLEKINGGKIVLELPVNTDDEGNPTAKPMFGNNSNKDFYI</sequence>
<dbReference type="Proteomes" id="UP001138894">
    <property type="component" value="Unassembled WGS sequence"/>
</dbReference>
<evidence type="ECO:0000313" key="2">
    <source>
        <dbReference type="Proteomes" id="UP001138894"/>
    </source>
</evidence>
<organism evidence="1 2">
    <name type="scientific">Winogradskyella luteola</name>
    <dbReference type="NCBI Taxonomy" id="2828330"/>
    <lineage>
        <taxon>Bacteria</taxon>
        <taxon>Pseudomonadati</taxon>
        <taxon>Bacteroidota</taxon>
        <taxon>Flavobacteriia</taxon>
        <taxon>Flavobacteriales</taxon>
        <taxon>Flavobacteriaceae</taxon>
        <taxon>Winogradskyella</taxon>
    </lineage>
</organism>
<evidence type="ECO:0000313" key="1">
    <source>
        <dbReference type="EMBL" id="MBV7268382.1"/>
    </source>
</evidence>
<dbReference type="AlphaFoldDB" id="A0A9X1F6N6"/>
<gene>
    <name evidence="1" type="ORF">KCG49_04135</name>
</gene>
<proteinExistence type="predicted"/>
<keyword evidence="2" id="KW-1185">Reference proteome</keyword>
<protein>
    <submittedName>
        <fullName evidence="1">DUF1320 family protein</fullName>
    </submittedName>
</protein>
<accession>A0A9X1F6N6</accession>
<comment type="caution">
    <text evidence="1">The sequence shown here is derived from an EMBL/GenBank/DDBJ whole genome shotgun (WGS) entry which is preliminary data.</text>
</comment>
<dbReference type="EMBL" id="JAGSPD010000003">
    <property type="protein sequence ID" value="MBV7268382.1"/>
    <property type="molecule type" value="Genomic_DNA"/>
</dbReference>